<evidence type="ECO:0000256" key="2">
    <source>
        <dbReference type="ARBA" id="ARBA00022679"/>
    </source>
</evidence>
<dbReference type="GO" id="GO:0016279">
    <property type="term" value="F:protein-lysine N-methyltransferase activity"/>
    <property type="evidence" value="ECO:0007669"/>
    <property type="project" value="InterPro"/>
</dbReference>
<evidence type="ECO:0000259" key="4">
    <source>
        <dbReference type="Pfam" id="PF13847"/>
    </source>
</evidence>
<dbReference type="PROSITE" id="PS51257">
    <property type="entry name" value="PROKAR_LIPOPROTEIN"/>
    <property type="match status" value="1"/>
</dbReference>
<dbReference type="AlphaFoldDB" id="A0A1L3ZYB5"/>
<evidence type="ECO:0000256" key="1">
    <source>
        <dbReference type="ARBA" id="ARBA00022603"/>
    </source>
</evidence>
<evidence type="ECO:0000256" key="3">
    <source>
        <dbReference type="ARBA" id="ARBA00022691"/>
    </source>
</evidence>
<dbReference type="SUPFAM" id="SSF53335">
    <property type="entry name" value="S-adenosyl-L-methionine-dependent methyltransferases"/>
    <property type="match status" value="1"/>
</dbReference>
<proteinExistence type="predicted"/>
<reference evidence="6" key="1">
    <citation type="submission" date="2016-11" db="EMBL/GenBank/DDBJ databases">
        <title>Complete Genome Sequence of alachlor-degrading Sphingomonas sp. strain JJ-A5.</title>
        <authorList>
            <person name="Lee H."/>
            <person name="Ka J.-O."/>
        </authorList>
    </citation>
    <scope>NUCLEOTIDE SEQUENCE [LARGE SCALE GENOMIC DNA]</scope>
    <source>
        <strain evidence="6">JJ-A5</strain>
    </source>
</reference>
<keyword evidence="6" id="KW-1185">Reference proteome</keyword>
<dbReference type="STRING" id="1921510.BSL82_15900"/>
<accession>A0A1L3ZYB5</accession>
<dbReference type="Gene3D" id="3.40.50.150">
    <property type="entry name" value="Vaccinia Virus protein VP39"/>
    <property type="match status" value="1"/>
</dbReference>
<evidence type="ECO:0000313" key="5">
    <source>
        <dbReference type="EMBL" id="API60589.1"/>
    </source>
</evidence>
<dbReference type="GO" id="GO:0032259">
    <property type="term" value="P:methylation"/>
    <property type="evidence" value="ECO:0007669"/>
    <property type="project" value="UniProtKB-KW"/>
</dbReference>
<evidence type="ECO:0000313" key="6">
    <source>
        <dbReference type="Proteomes" id="UP000182063"/>
    </source>
</evidence>
<keyword evidence="3" id="KW-0949">S-adenosyl-L-methionine</keyword>
<gene>
    <name evidence="5" type="ORF">BSL82_15900</name>
</gene>
<dbReference type="EMBL" id="CP018221">
    <property type="protein sequence ID" value="API60589.1"/>
    <property type="molecule type" value="Genomic_DNA"/>
</dbReference>
<dbReference type="PANTHER" id="PTHR13610">
    <property type="entry name" value="METHYLTRANSFERASE DOMAIN-CONTAINING PROTEIN"/>
    <property type="match status" value="1"/>
</dbReference>
<organism evidence="5 6">
    <name type="scientific">Tardibacter chloracetimidivorans</name>
    <dbReference type="NCBI Taxonomy" id="1921510"/>
    <lineage>
        <taxon>Bacteria</taxon>
        <taxon>Pseudomonadati</taxon>
        <taxon>Pseudomonadota</taxon>
        <taxon>Alphaproteobacteria</taxon>
        <taxon>Sphingomonadales</taxon>
        <taxon>Sphingomonadaceae</taxon>
        <taxon>Tardibacter</taxon>
    </lineage>
</organism>
<dbReference type="Proteomes" id="UP000182063">
    <property type="component" value="Chromosome"/>
</dbReference>
<dbReference type="KEGG" id="sphj:BSL82_15900"/>
<protein>
    <recommendedName>
        <fullName evidence="4">Methyltransferase domain-containing protein</fullName>
    </recommendedName>
</protein>
<sequence length="202" mass="21981">MNAWKPLHWALVVILVGCAPSGRDDTSAVGPDGKPLRAPDVRYEPTPRSVVPRILDLAAVRAGDVVYDLGSGDGRIVIAAARDRGAQGVGIDIDPERIAEARANARAAGLTDEVIFRNEDLFLADFSDATVVTLFLYPDVNLKLKPRLVEQLQPGTRVVSYHHDMGCWQAERTVRVRGAPIYLWTMPASPDAVCLDDVPDTD</sequence>
<keyword evidence="1" id="KW-0489">Methyltransferase</keyword>
<dbReference type="OrthoDB" id="9810066at2"/>
<dbReference type="Pfam" id="PF13847">
    <property type="entry name" value="Methyltransf_31"/>
    <property type="match status" value="1"/>
</dbReference>
<keyword evidence="2" id="KW-0808">Transferase</keyword>
<dbReference type="RefSeq" id="WP_072598250.1">
    <property type="nucleotide sequence ID" value="NZ_CP018221.1"/>
</dbReference>
<name>A0A1L3ZYB5_9SPHN</name>
<dbReference type="PANTHER" id="PTHR13610:SF11">
    <property type="entry name" value="METHYLTRANSFERASE DOMAIN-CONTAINING PROTEIN"/>
    <property type="match status" value="1"/>
</dbReference>
<dbReference type="InterPro" id="IPR026170">
    <property type="entry name" value="FAM173A/B"/>
</dbReference>
<feature type="domain" description="Methyltransferase" evidence="4">
    <location>
        <begin position="63"/>
        <end position="128"/>
    </location>
</feature>
<dbReference type="CDD" id="cd02440">
    <property type="entry name" value="AdoMet_MTases"/>
    <property type="match status" value="1"/>
</dbReference>
<dbReference type="InterPro" id="IPR025714">
    <property type="entry name" value="Methyltranfer_dom"/>
</dbReference>
<dbReference type="InterPro" id="IPR029063">
    <property type="entry name" value="SAM-dependent_MTases_sf"/>
</dbReference>